<dbReference type="PANTHER" id="PTHR11804">
    <property type="entry name" value="PROTEASE M3 THIMET OLIGOPEPTIDASE-RELATED"/>
    <property type="match status" value="1"/>
</dbReference>
<dbReference type="CDD" id="cd09606">
    <property type="entry name" value="M3B_PepF"/>
    <property type="match status" value="1"/>
</dbReference>
<evidence type="ECO:0000313" key="8">
    <source>
        <dbReference type="EMBL" id="AAF12423.1"/>
    </source>
</evidence>
<dbReference type="GO" id="GO:0004222">
    <property type="term" value="F:metalloendopeptidase activity"/>
    <property type="evidence" value="ECO:0000318"/>
    <property type="project" value="GO_Central"/>
</dbReference>
<dbReference type="SUPFAM" id="SSF55486">
    <property type="entry name" value="Metalloproteases ('zincins'), catalytic domain"/>
    <property type="match status" value="1"/>
</dbReference>
<dbReference type="PIR" id="A75573">
    <property type="entry name" value="A75573"/>
</dbReference>
<evidence type="ECO:0000256" key="1">
    <source>
        <dbReference type="ARBA" id="ARBA00022670"/>
    </source>
</evidence>
<dbReference type="PaxDb" id="243230-DR_A0206"/>
<accession>Q9RYV0</accession>
<dbReference type="InterPro" id="IPR045090">
    <property type="entry name" value="Pept_M3A_M3B"/>
</dbReference>
<dbReference type="Gene3D" id="1.10.1370.30">
    <property type="match status" value="1"/>
</dbReference>
<keyword evidence="9" id="KW-1185">Reference proteome</keyword>
<protein>
    <submittedName>
        <fullName evidence="8">Oligoendopeptidase F, putative</fullName>
    </submittedName>
</protein>
<dbReference type="PATRIC" id="fig|243230.17.peg.3095"/>
<evidence type="ECO:0000256" key="4">
    <source>
        <dbReference type="ARBA" id="ARBA00022833"/>
    </source>
</evidence>
<dbReference type="GO" id="GO:0006508">
    <property type="term" value="P:proteolysis"/>
    <property type="evidence" value="ECO:0000318"/>
    <property type="project" value="GO_Central"/>
</dbReference>
<dbReference type="HOGENOM" id="CLU_030403_3_0_0"/>
<evidence type="ECO:0000259" key="7">
    <source>
        <dbReference type="Pfam" id="PF01432"/>
    </source>
</evidence>
<proteinExistence type="inferred from homology"/>
<evidence type="ECO:0000256" key="2">
    <source>
        <dbReference type="ARBA" id="ARBA00022723"/>
    </source>
</evidence>
<keyword evidence="3 6" id="KW-0378">Hydrolase</keyword>
<dbReference type="OrthoDB" id="9762795at2"/>
<evidence type="ECO:0000256" key="6">
    <source>
        <dbReference type="RuleBase" id="RU003435"/>
    </source>
</evidence>
<dbReference type="Proteomes" id="UP000002524">
    <property type="component" value="Chromosome 2"/>
</dbReference>
<dbReference type="GO" id="GO:0006518">
    <property type="term" value="P:peptide metabolic process"/>
    <property type="evidence" value="ECO:0000318"/>
    <property type="project" value="GO_Central"/>
</dbReference>
<name>Q9RYV0_DEIRA</name>
<dbReference type="InterPro" id="IPR001567">
    <property type="entry name" value="Pept_M3A_M3B_dom"/>
</dbReference>
<dbReference type="EMBL" id="AE001825">
    <property type="protein sequence ID" value="AAF12423.1"/>
    <property type="molecule type" value="Genomic_DNA"/>
</dbReference>
<keyword evidence="2 6" id="KW-0479">Metal-binding</keyword>
<comment type="similarity">
    <text evidence="6">Belongs to the peptidase M3 family.</text>
</comment>
<dbReference type="KEGG" id="dra:DR_A0206"/>
<dbReference type="InParanoid" id="Q9RYV0"/>
<keyword evidence="5 6" id="KW-0482">Metalloprotease</keyword>
<reference evidence="8 9" key="1">
    <citation type="journal article" date="1999" name="Science">
        <title>Genome sequence of the radioresistant bacterium Deinococcus radiodurans R1.</title>
        <authorList>
            <person name="White O."/>
            <person name="Eisen J.A."/>
            <person name="Heidelberg J.F."/>
            <person name="Hickey E.K."/>
            <person name="Peterson J.D."/>
            <person name="Dodson R.J."/>
            <person name="Haft D.H."/>
            <person name="Gwinn M.L."/>
            <person name="Nelson W.C."/>
            <person name="Richardson D.L."/>
            <person name="Moffat K.S."/>
            <person name="Qin H."/>
            <person name="Jiang L."/>
            <person name="Pamphile W."/>
            <person name="Crosby M."/>
            <person name="Shen M."/>
            <person name="Vamathevan J.J."/>
            <person name="Lam P."/>
            <person name="McDonald L."/>
            <person name="Utterback T."/>
            <person name="Zalewski C."/>
            <person name="Makarova K.S."/>
            <person name="Aravind L."/>
            <person name="Daly M.J."/>
            <person name="Minton K.W."/>
            <person name="Fleischmann R.D."/>
            <person name="Ketchum K.A."/>
            <person name="Nelson K.E."/>
            <person name="Salzberg S."/>
            <person name="Smith H.O."/>
            <person name="Venter J.C."/>
            <person name="Fraser C.M."/>
        </authorList>
    </citation>
    <scope>NUCLEOTIDE SEQUENCE [LARGE SCALE GENOMIC DNA]</scope>
    <source>
        <strain evidence="9">ATCC 13939 / DSM 20539 / JCM 16871 / LMG 4051 / NBRC 15346 / NCIMB 9279 / R1 / VKM B-1422</strain>
    </source>
</reference>
<dbReference type="eggNOG" id="COG1164">
    <property type="taxonomic scope" value="Bacteria"/>
</dbReference>
<organism evidence="8 9">
    <name type="scientific">Deinococcus radiodurans (strain ATCC 13939 / DSM 20539 / JCM 16871 / CCUG 27074 / LMG 4051 / NBRC 15346 / NCIMB 9279 / VKM B-1422 / R1)</name>
    <dbReference type="NCBI Taxonomy" id="243230"/>
    <lineage>
        <taxon>Bacteria</taxon>
        <taxon>Thermotogati</taxon>
        <taxon>Deinococcota</taxon>
        <taxon>Deinococci</taxon>
        <taxon>Deinococcales</taxon>
        <taxon>Deinococcaceae</taxon>
        <taxon>Deinococcus</taxon>
    </lineage>
</organism>
<dbReference type="GO" id="GO:0046872">
    <property type="term" value="F:metal ion binding"/>
    <property type="evidence" value="ECO:0007669"/>
    <property type="project" value="UniProtKB-UniRule"/>
</dbReference>
<dbReference type="Pfam" id="PF01432">
    <property type="entry name" value="Peptidase_M3"/>
    <property type="match status" value="1"/>
</dbReference>
<comment type="cofactor">
    <cofactor evidence="6">
        <name>Zn(2+)</name>
        <dbReference type="ChEBI" id="CHEBI:29105"/>
    </cofactor>
    <text evidence="6">Binds 1 zinc ion.</text>
</comment>
<keyword evidence="1 6" id="KW-0645">Protease</keyword>
<keyword evidence="4 6" id="KW-0862">Zinc</keyword>
<dbReference type="STRING" id="243230.DR_A0206"/>
<dbReference type="EnsemblBacteria" id="AAF12423">
    <property type="protein sequence ID" value="AAF12423"/>
    <property type="gene ID" value="DR_A0206"/>
</dbReference>
<gene>
    <name evidence="8" type="ordered locus">DR_A0206</name>
</gene>
<dbReference type="AlphaFoldDB" id="Q9RYV0"/>
<sequence>MLARACPLRGAGPRSCRPAPSQTCSPGCMERERRWARLPPMTTQSNLEAVEHKLMVPADDAQWASYAPEFAALQEADLTAGDVPAWLERWNSLSARLQGSGSKLSTHADLHTDDDAIQQRYQTFVAEVLPQAERASQALTEKLLAVPGYVPGPDFALNYRRFQDAAALFREANVDLGVTHNQQINRHSVITGNQKVQLGGQELTLPQAKQQMDSPDRAQREAAWRALSASNAAIAPELDAVMLDLIRTRRQLAHNADEANFRDYRWKELDRVDYTPEQCLDFHASVRDEVVPLLSGLVGDIARQLGLESLRPWDYNRNNLLDPEGRESLRPFATGADLEALAQQTYESLDPDLAARFRQMRESGLLDLESRPGKMTHAYCNYFPTTNEPFVLMNVVGTAEDVRVLFHEVGHAFHGFYSGDRQPLVWNRWSPIEFVEIPSMAMEFLTLDHLSHVFSDDELARYRRKQLEGVIAFLPWAAQMDAFQHWLYAEAPEDVTIADLDAKWLELDRTFHPFIDWSGLDESVRAKGWHYYHIFQVPFYYIEYAMCYLAAVAIWRAARQDPAAALGRYKDALRLGNTVSVPELYRAAGAEFRFDREYIRGLMGFLKEQLG</sequence>
<feature type="domain" description="Peptidase M3A/M3B catalytic" evidence="7">
    <location>
        <begin position="212"/>
        <end position="601"/>
    </location>
</feature>
<evidence type="ECO:0000313" key="9">
    <source>
        <dbReference type="Proteomes" id="UP000002524"/>
    </source>
</evidence>
<evidence type="ECO:0000256" key="5">
    <source>
        <dbReference type="ARBA" id="ARBA00023049"/>
    </source>
</evidence>
<dbReference type="PANTHER" id="PTHR11804:SF48">
    <property type="entry name" value="PUTATIVE-RELATED"/>
    <property type="match status" value="1"/>
</dbReference>
<evidence type="ECO:0000256" key="3">
    <source>
        <dbReference type="ARBA" id="ARBA00022801"/>
    </source>
</evidence>